<dbReference type="InterPro" id="IPR021860">
    <property type="entry name" value="Peptidase_S12_Pab87-rel_C"/>
</dbReference>
<reference evidence="4 5" key="1">
    <citation type="submission" date="2018-05" db="EMBL/GenBank/DDBJ databases">
        <title>Draft genome sequence of Scytalidium lignicola DSM 105466, a ubiquitous saprotrophic fungus.</title>
        <authorList>
            <person name="Buettner E."/>
            <person name="Gebauer A.M."/>
            <person name="Hofrichter M."/>
            <person name="Liers C."/>
            <person name="Kellner H."/>
        </authorList>
    </citation>
    <scope>NUCLEOTIDE SEQUENCE [LARGE SCALE GENOMIC DNA]</scope>
    <source>
        <strain evidence="4 5">DSM 105466</strain>
    </source>
</reference>
<sequence length="535" mass="60128">MTAAYIATSEQQRLASLHATIKRILEISGAPGMSIAVVHHGQTIHTAHYGYRDAEKRIPPDSDTRYSMNSMTKAVVAEAAGMLDEEGVIDMHEPVKKTLPNFYSQSKEVEEQASLIDLLSHRSGITNFDTIWLGSYNSLLVGRDQVLPIFSTLKPKLPFRTSFLYNNWGYEVTREVMEKKTGKPLGDILGERIFQPLGMTRTSTSWECTDDNVMKSYGVLHDLSPVDCGRPQIGQGTVMEAAGGTKTTLNDLIRLYKAFMKACIDQFEHGRDSTLGSIFKNCRTLISNHARLPGLSFREQGYATGWVRTQFPGQLGRLSFNSPVGPSPVVGKDSPSRLGLSHNGFMPGSTTCVHLLLETETAIIVLQNSYGANDSADIIGQLLIEHLFDVKAKNDYVSLAEIYTRNSLNIPNSLRLKLDAARIPGTKSRELSNYVGRYFNEIKNYYIEVFLEGESLKFSLQGSVLDTYELRHYHYDAFEWLLTWDQMAARGRVVQLYGTQFYVLFFGADKDDKICCIEWAWDPNRSDDREIFTKA</sequence>
<accession>A0A3E2HBP4</accession>
<evidence type="ECO:0000259" key="3">
    <source>
        <dbReference type="Pfam" id="PF11954"/>
    </source>
</evidence>
<dbReference type="PANTHER" id="PTHR46825">
    <property type="entry name" value="D-ALANYL-D-ALANINE-CARBOXYPEPTIDASE/ENDOPEPTIDASE AMPH"/>
    <property type="match status" value="1"/>
</dbReference>
<dbReference type="OMA" id="WWMPYDE"/>
<dbReference type="STRING" id="5539.A0A3E2HBP4"/>
<evidence type="ECO:0000259" key="2">
    <source>
        <dbReference type="Pfam" id="PF00144"/>
    </source>
</evidence>
<dbReference type="InterPro" id="IPR050491">
    <property type="entry name" value="AmpC-like"/>
</dbReference>
<gene>
    <name evidence="4" type="ORF">B7463_g5473</name>
</gene>
<feature type="non-terminal residue" evidence="4">
    <location>
        <position position="1"/>
    </location>
</feature>
<organism evidence="4 5">
    <name type="scientific">Scytalidium lignicola</name>
    <name type="common">Hyphomycete</name>
    <dbReference type="NCBI Taxonomy" id="5539"/>
    <lineage>
        <taxon>Eukaryota</taxon>
        <taxon>Fungi</taxon>
        <taxon>Dikarya</taxon>
        <taxon>Ascomycota</taxon>
        <taxon>Pezizomycotina</taxon>
        <taxon>Leotiomycetes</taxon>
        <taxon>Leotiomycetes incertae sedis</taxon>
        <taxon>Scytalidium</taxon>
    </lineage>
</organism>
<dbReference type="Gene3D" id="3.40.710.10">
    <property type="entry name" value="DD-peptidase/beta-lactamase superfamily"/>
    <property type="match status" value="1"/>
</dbReference>
<dbReference type="InterPro" id="IPR001466">
    <property type="entry name" value="Beta-lactam-related"/>
</dbReference>
<evidence type="ECO:0008006" key="6">
    <source>
        <dbReference type="Google" id="ProtNLM"/>
    </source>
</evidence>
<dbReference type="Proteomes" id="UP000258309">
    <property type="component" value="Unassembled WGS sequence"/>
</dbReference>
<evidence type="ECO:0000256" key="1">
    <source>
        <dbReference type="ARBA" id="ARBA00038215"/>
    </source>
</evidence>
<evidence type="ECO:0000313" key="5">
    <source>
        <dbReference type="Proteomes" id="UP000258309"/>
    </source>
</evidence>
<comment type="similarity">
    <text evidence="1">Belongs to the peptidase S12 family.</text>
</comment>
<feature type="non-terminal residue" evidence="4">
    <location>
        <position position="535"/>
    </location>
</feature>
<feature type="domain" description="Peptidase S12 Pab87-related C-terminal" evidence="3">
    <location>
        <begin position="424"/>
        <end position="529"/>
    </location>
</feature>
<protein>
    <recommendedName>
        <fullName evidence="6">Beta-lactamase-related domain-containing protein</fullName>
    </recommendedName>
</protein>
<dbReference type="Pfam" id="PF11954">
    <property type="entry name" value="DUF3471"/>
    <property type="match status" value="1"/>
</dbReference>
<name>A0A3E2HBP4_SCYLI</name>
<dbReference type="SUPFAM" id="SSF56601">
    <property type="entry name" value="beta-lactamase/transpeptidase-like"/>
    <property type="match status" value="1"/>
</dbReference>
<dbReference type="AlphaFoldDB" id="A0A3E2HBP4"/>
<evidence type="ECO:0000313" key="4">
    <source>
        <dbReference type="EMBL" id="RFU30828.1"/>
    </source>
</evidence>
<proteinExistence type="inferred from homology"/>
<feature type="domain" description="Beta-lactamase-related" evidence="2">
    <location>
        <begin position="19"/>
        <end position="377"/>
    </location>
</feature>
<comment type="caution">
    <text evidence="4">The sequence shown here is derived from an EMBL/GenBank/DDBJ whole genome shotgun (WGS) entry which is preliminary data.</text>
</comment>
<dbReference type="OrthoDB" id="5946976at2759"/>
<keyword evidence="5" id="KW-1185">Reference proteome</keyword>
<dbReference type="EMBL" id="NCSJ02000090">
    <property type="protein sequence ID" value="RFU30828.1"/>
    <property type="molecule type" value="Genomic_DNA"/>
</dbReference>
<dbReference type="Gene3D" id="2.40.128.600">
    <property type="match status" value="1"/>
</dbReference>
<dbReference type="Pfam" id="PF00144">
    <property type="entry name" value="Beta-lactamase"/>
    <property type="match status" value="1"/>
</dbReference>
<dbReference type="PANTHER" id="PTHR46825:SF14">
    <property type="entry name" value="BETA-LACTAMASE-RELATED DOMAIN-CONTAINING PROTEIN"/>
    <property type="match status" value="1"/>
</dbReference>
<dbReference type="InterPro" id="IPR012338">
    <property type="entry name" value="Beta-lactam/transpept-like"/>
</dbReference>